<organism evidence="1 2">
    <name type="scientific">Catharanthus roseus</name>
    <name type="common">Madagascar periwinkle</name>
    <name type="synonym">Vinca rosea</name>
    <dbReference type="NCBI Taxonomy" id="4058"/>
    <lineage>
        <taxon>Eukaryota</taxon>
        <taxon>Viridiplantae</taxon>
        <taxon>Streptophyta</taxon>
        <taxon>Embryophyta</taxon>
        <taxon>Tracheophyta</taxon>
        <taxon>Spermatophyta</taxon>
        <taxon>Magnoliopsida</taxon>
        <taxon>eudicotyledons</taxon>
        <taxon>Gunneridae</taxon>
        <taxon>Pentapetalae</taxon>
        <taxon>asterids</taxon>
        <taxon>lamiids</taxon>
        <taxon>Gentianales</taxon>
        <taxon>Apocynaceae</taxon>
        <taxon>Rauvolfioideae</taxon>
        <taxon>Vinceae</taxon>
        <taxon>Catharanthinae</taxon>
        <taxon>Catharanthus</taxon>
    </lineage>
</organism>
<evidence type="ECO:0000313" key="1">
    <source>
        <dbReference type="EMBL" id="KAI5647659.1"/>
    </source>
</evidence>
<evidence type="ECO:0000313" key="2">
    <source>
        <dbReference type="Proteomes" id="UP001060085"/>
    </source>
</evidence>
<dbReference type="EMBL" id="CM044708">
    <property type="protein sequence ID" value="KAI5647659.1"/>
    <property type="molecule type" value="Genomic_DNA"/>
</dbReference>
<reference evidence="2" key="1">
    <citation type="journal article" date="2023" name="Nat. Plants">
        <title>Single-cell RNA sequencing provides a high-resolution roadmap for understanding the multicellular compartmentation of specialized metabolism.</title>
        <authorList>
            <person name="Sun S."/>
            <person name="Shen X."/>
            <person name="Li Y."/>
            <person name="Li Y."/>
            <person name="Wang S."/>
            <person name="Li R."/>
            <person name="Zhang H."/>
            <person name="Shen G."/>
            <person name="Guo B."/>
            <person name="Wei J."/>
            <person name="Xu J."/>
            <person name="St-Pierre B."/>
            <person name="Chen S."/>
            <person name="Sun C."/>
        </authorList>
    </citation>
    <scope>NUCLEOTIDE SEQUENCE [LARGE SCALE GENOMIC DNA]</scope>
</reference>
<protein>
    <submittedName>
        <fullName evidence="1">Uncharacterized protein</fullName>
    </submittedName>
</protein>
<sequence length="458" mass="50106">MKNQGPSKSTGAKSENNSKERTKRSSEQAPPAGDGAGGRFAEVNPPPFIGGNEEDGAGRIQTNRDNERNEEPVSVEAPAGQEEVVEEDGGRSEKEGDAEPEKPALPEGYYELEAIRKKRVLKVIVHLLKRRGWPESTNTWEPPENLSYCTDVINSFEKSLKSGKKSASRRKRKSVNTHSQTRTKQHQFSPAVNPELAENAVDPVSSRAEEMEDPTDLNVNLSELNGLATQHEENVENVLGDSQEAPVLEQPGLPNGQSDADGVESMPSVRATGAKRRKSGFVQRFKEATPEAAAEDGQNGAANESPSGIPENQGSQNTCTVRNNLVGAQSIPESSETLCPITEIISTISFSPPTSEDPDEISLLFRAKRSDGKIVSVDNNFLKVNNPLLLIRYYEKCVRIKLNNNDGGKGRGLNISIHNASYHLCHWHHLQEVLDSEKLQLPSLEPNQILQEMVLGSP</sequence>
<gene>
    <name evidence="1" type="ORF">M9H77_33664</name>
</gene>
<keyword evidence="2" id="KW-1185">Reference proteome</keyword>
<accession>A0ACB9ZJ43</accession>
<comment type="caution">
    <text evidence="1">The sequence shown here is derived from an EMBL/GenBank/DDBJ whole genome shotgun (WGS) entry which is preliminary data.</text>
</comment>
<name>A0ACB9ZJ43_CATRO</name>
<dbReference type="Proteomes" id="UP001060085">
    <property type="component" value="Linkage Group LG08"/>
</dbReference>
<proteinExistence type="predicted"/>